<keyword evidence="3" id="KW-1185">Reference proteome</keyword>
<evidence type="ECO:0008006" key="4">
    <source>
        <dbReference type="Google" id="ProtNLM"/>
    </source>
</evidence>
<dbReference type="EMBL" id="JADOEL010000035">
    <property type="protein sequence ID" value="MBF8179791.1"/>
    <property type="molecule type" value="Genomic_DNA"/>
</dbReference>
<feature type="transmembrane region" description="Helical" evidence="1">
    <location>
        <begin position="178"/>
        <end position="201"/>
    </location>
</feature>
<name>A0ABS0EY91_9BURK</name>
<keyword evidence="1" id="KW-0472">Membrane</keyword>
<gene>
    <name evidence="2" type="ORF">IXC47_19090</name>
</gene>
<evidence type="ECO:0000313" key="2">
    <source>
        <dbReference type="EMBL" id="MBF8179791.1"/>
    </source>
</evidence>
<reference evidence="2 3" key="1">
    <citation type="submission" date="2020-11" db="EMBL/GenBank/DDBJ databases">
        <title>WGS of Herminiimonas contaminans strain Marseille-Q4544 isolated from planarians Schmidtea mediterranea.</title>
        <authorList>
            <person name="Kangale L."/>
        </authorList>
    </citation>
    <scope>NUCLEOTIDE SEQUENCE [LARGE SCALE GENOMIC DNA]</scope>
    <source>
        <strain evidence="2 3">Marseille-Q4544</strain>
    </source>
</reference>
<keyword evidence="1" id="KW-0812">Transmembrane</keyword>
<comment type="caution">
    <text evidence="2">The sequence shown here is derived from an EMBL/GenBank/DDBJ whole genome shotgun (WGS) entry which is preliminary data.</text>
</comment>
<dbReference type="Proteomes" id="UP000657372">
    <property type="component" value="Unassembled WGS sequence"/>
</dbReference>
<evidence type="ECO:0000256" key="1">
    <source>
        <dbReference type="SAM" id="Phobius"/>
    </source>
</evidence>
<sequence>MKAISTDGAQLPKTTSSVFSWPGTRDQAAQYPLALELILLLGVGALAAVLHQSFRIPLRMPGYHGMEWFALLILARLLSNRGAAGMVVGLGAATTACIYAGGIGLDGKSAQMLTYFLQGCIVDALVFRPGARIRSVLPYFIWLPVVGALTHMIAPLTRNVFSNLSAGAIEFGSLINGIAYPLSTHALFGAIGAFLGLLLYLGSSRKRRH</sequence>
<protein>
    <recommendedName>
        <fullName evidence="4">Integral membrane protein</fullName>
    </recommendedName>
</protein>
<feature type="transmembrane region" description="Helical" evidence="1">
    <location>
        <begin position="29"/>
        <end position="50"/>
    </location>
</feature>
<evidence type="ECO:0000313" key="3">
    <source>
        <dbReference type="Proteomes" id="UP000657372"/>
    </source>
</evidence>
<proteinExistence type="predicted"/>
<keyword evidence="1" id="KW-1133">Transmembrane helix</keyword>
<accession>A0ABS0EY91</accession>
<organism evidence="2 3">
    <name type="scientific">Herminiimonas contaminans</name>
    <dbReference type="NCBI Taxonomy" id="1111140"/>
    <lineage>
        <taxon>Bacteria</taxon>
        <taxon>Pseudomonadati</taxon>
        <taxon>Pseudomonadota</taxon>
        <taxon>Betaproteobacteria</taxon>
        <taxon>Burkholderiales</taxon>
        <taxon>Oxalobacteraceae</taxon>
        <taxon>Herminiimonas</taxon>
    </lineage>
</organism>
<dbReference type="RefSeq" id="WP_195876743.1">
    <property type="nucleotide sequence ID" value="NZ_JADOEL010000035.1"/>
</dbReference>
<feature type="transmembrane region" description="Helical" evidence="1">
    <location>
        <begin position="139"/>
        <end position="158"/>
    </location>
</feature>
<feature type="transmembrane region" description="Helical" evidence="1">
    <location>
        <begin position="83"/>
        <end position="103"/>
    </location>
</feature>